<dbReference type="Pfam" id="PF02518">
    <property type="entry name" value="HATPase_c"/>
    <property type="match status" value="1"/>
</dbReference>
<dbReference type="GO" id="GO:0016301">
    <property type="term" value="F:kinase activity"/>
    <property type="evidence" value="ECO:0007669"/>
    <property type="project" value="UniProtKB-KW"/>
</dbReference>
<evidence type="ECO:0000259" key="7">
    <source>
        <dbReference type="PROSITE" id="PS50109"/>
    </source>
</evidence>
<comment type="catalytic activity">
    <reaction evidence="1">
        <text>ATP + protein L-histidine = ADP + protein N-phospho-L-histidine.</text>
        <dbReference type="EC" id="2.7.13.3"/>
    </reaction>
</comment>
<dbReference type="PANTHER" id="PTHR43711">
    <property type="entry name" value="TWO-COMPONENT HISTIDINE KINASE"/>
    <property type="match status" value="1"/>
</dbReference>
<comment type="caution">
    <text evidence="8">The sequence shown here is derived from an EMBL/GenBank/DDBJ whole genome shotgun (WGS) entry which is preliminary data.</text>
</comment>
<dbReference type="InterPro" id="IPR004358">
    <property type="entry name" value="Sig_transdc_His_kin-like_C"/>
</dbReference>
<sequence length="203" mass="21339">PAGDDVDRTMRRIESEAARLARLVEDLLLLARLDGHHGSDDLPLHPAPMDLRTLAADALHDLRALDSARPVELTGPDGGPPASAPVLGDESRLRQAVSNLVGNAVRHTPPGTPVRVIVGAEGTEAVLTIEDDGPGLTAEQASLVFERFYRADASRSRSGDGGTGLGLAIVHSVVAAHRGRVELRTAPGEGTAFRIVLPRLAET</sequence>
<dbReference type="Proteomes" id="UP001589627">
    <property type="component" value="Unassembled WGS sequence"/>
</dbReference>
<evidence type="ECO:0000256" key="2">
    <source>
        <dbReference type="ARBA" id="ARBA00012438"/>
    </source>
</evidence>
<keyword evidence="3" id="KW-0597">Phosphoprotein</keyword>
<dbReference type="Gene3D" id="3.30.565.10">
    <property type="entry name" value="Histidine kinase-like ATPase, C-terminal domain"/>
    <property type="match status" value="1"/>
</dbReference>
<evidence type="ECO:0000313" key="8">
    <source>
        <dbReference type="EMBL" id="MFB9840354.1"/>
    </source>
</evidence>
<reference evidence="8 9" key="1">
    <citation type="submission" date="2024-09" db="EMBL/GenBank/DDBJ databases">
        <authorList>
            <person name="Sun Q."/>
            <person name="Mori K."/>
        </authorList>
    </citation>
    <scope>NUCLEOTIDE SEQUENCE [LARGE SCALE GENOMIC DNA]</scope>
    <source>
        <strain evidence="8 9">TBRC 0563</strain>
    </source>
</reference>
<organism evidence="8 9">
    <name type="scientific">Actinoallomurus acaciae</name>
    <dbReference type="NCBI Taxonomy" id="502577"/>
    <lineage>
        <taxon>Bacteria</taxon>
        <taxon>Bacillati</taxon>
        <taxon>Actinomycetota</taxon>
        <taxon>Actinomycetes</taxon>
        <taxon>Streptosporangiales</taxon>
        <taxon>Thermomonosporaceae</taxon>
        <taxon>Actinoallomurus</taxon>
    </lineage>
</organism>
<dbReference type="InterPro" id="IPR005467">
    <property type="entry name" value="His_kinase_dom"/>
</dbReference>
<dbReference type="PANTHER" id="PTHR43711:SF1">
    <property type="entry name" value="HISTIDINE KINASE 1"/>
    <property type="match status" value="1"/>
</dbReference>
<evidence type="ECO:0000256" key="1">
    <source>
        <dbReference type="ARBA" id="ARBA00000085"/>
    </source>
</evidence>
<dbReference type="CDD" id="cd00082">
    <property type="entry name" value="HisKA"/>
    <property type="match status" value="1"/>
</dbReference>
<dbReference type="InterPro" id="IPR036890">
    <property type="entry name" value="HATPase_C_sf"/>
</dbReference>
<protein>
    <recommendedName>
        <fullName evidence="2">histidine kinase</fullName>
        <ecNumber evidence="2">2.7.13.3</ecNumber>
    </recommendedName>
</protein>
<dbReference type="InterPro" id="IPR050736">
    <property type="entry name" value="Sensor_HK_Regulatory"/>
</dbReference>
<accession>A0ABV5YZ54</accession>
<gene>
    <name evidence="8" type="ORF">ACFFNX_50235</name>
</gene>
<keyword evidence="6" id="KW-0902">Two-component regulatory system</keyword>
<keyword evidence="5 8" id="KW-0418">Kinase</keyword>
<feature type="domain" description="Histidine kinase" evidence="7">
    <location>
        <begin position="1"/>
        <end position="201"/>
    </location>
</feature>
<dbReference type="PROSITE" id="PS50109">
    <property type="entry name" value="HIS_KIN"/>
    <property type="match status" value="1"/>
</dbReference>
<name>A0ABV5YZ54_9ACTN</name>
<keyword evidence="4" id="KW-0808">Transferase</keyword>
<evidence type="ECO:0000256" key="4">
    <source>
        <dbReference type="ARBA" id="ARBA00022679"/>
    </source>
</evidence>
<dbReference type="InterPro" id="IPR003594">
    <property type="entry name" value="HATPase_dom"/>
</dbReference>
<evidence type="ECO:0000256" key="3">
    <source>
        <dbReference type="ARBA" id="ARBA00022553"/>
    </source>
</evidence>
<dbReference type="RefSeq" id="WP_378213586.1">
    <property type="nucleotide sequence ID" value="NZ_JBHLZP010001042.1"/>
</dbReference>
<evidence type="ECO:0000313" key="9">
    <source>
        <dbReference type="Proteomes" id="UP001589627"/>
    </source>
</evidence>
<feature type="non-terminal residue" evidence="8">
    <location>
        <position position="1"/>
    </location>
</feature>
<proteinExistence type="predicted"/>
<keyword evidence="9" id="KW-1185">Reference proteome</keyword>
<dbReference type="InterPro" id="IPR003661">
    <property type="entry name" value="HisK_dim/P_dom"/>
</dbReference>
<dbReference type="EMBL" id="JBHLZP010001042">
    <property type="protein sequence ID" value="MFB9840354.1"/>
    <property type="molecule type" value="Genomic_DNA"/>
</dbReference>
<dbReference type="SUPFAM" id="SSF55874">
    <property type="entry name" value="ATPase domain of HSP90 chaperone/DNA topoisomerase II/histidine kinase"/>
    <property type="match status" value="1"/>
</dbReference>
<evidence type="ECO:0000256" key="5">
    <source>
        <dbReference type="ARBA" id="ARBA00022777"/>
    </source>
</evidence>
<dbReference type="SMART" id="SM00387">
    <property type="entry name" value="HATPase_c"/>
    <property type="match status" value="1"/>
</dbReference>
<dbReference type="CDD" id="cd00075">
    <property type="entry name" value="HATPase"/>
    <property type="match status" value="1"/>
</dbReference>
<evidence type="ECO:0000256" key="6">
    <source>
        <dbReference type="ARBA" id="ARBA00023012"/>
    </source>
</evidence>
<dbReference type="EC" id="2.7.13.3" evidence="2"/>
<dbReference type="PRINTS" id="PR00344">
    <property type="entry name" value="BCTRLSENSOR"/>
</dbReference>